<proteinExistence type="predicted"/>
<dbReference type="InterPro" id="IPR032742">
    <property type="entry name" value="Iec3_N"/>
</dbReference>
<protein>
    <submittedName>
        <fullName evidence="5">Uncharacterized protein</fullName>
    </submittedName>
</protein>
<evidence type="ECO:0000259" key="4">
    <source>
        <dbReference type="Pfam" id="PF24244"/>
    </source>
</evidence>
<feature type="region of interest" description="Disordered" evidence="2">
    <location>
        <begin position="1"/>
        <end position="22"/>
    </location>
</feature>
<feature type="compositionally biased region" description="Basic and acidic residues" evidence="2">
    <location>
        <begin position="299"/>
        <end position="314"/>
    </location>
</feature>
<gene>
    <name evidence="5" type="ORF">AMS68_006720</name>
</gene>
<dbReference type="Pfam" id="PF24244">
    <property type="entry name" value="Iec3-like_M"/>
    <property type="match status" value="1"/>
</dbReference>
<keyword evidence="1" id="KW-0175">Coiled coil</keyword>
<feature type="domain" description="INO80 complex subunit 3-like middle region" evidence="4">
    <location>
        <begin position="161"/>
        <end position="241"/>
    </location>
</feature>
<evidence type="ECO:0000313" key="6">
    <source>
        <dbReference type="Proteomes" id="UP000503462"/>
    </source>
</evidence>
<dbReference type="Proteomes" id="UP000503462">
    <property type="component" value="Chromosome 4"/>
</dbReference>
<dbReference type="EMBL" id="CP051142">
    <property type="protein sequence ID" value="QIX01203.1"/>
    <property type="molecule type" value="Genomic_DNA"/>
</dbReference>
<organism evidence="5 6">
    <name type="scientific">Peltaster fructicola</name>
    <dbReference type="NCBI Taxonomy" id="286661"/>
    <lineage>
        <taxon>Eukaryota</taxon>
        <taxon>Fungi</taxon>
        <taxon>Dikarya</taxon>
        <taxon>Ascomycota</taxon>
        <taxon>Pezizomycotina</taxon>
        <taxon>Dothideomycetes</taxon>
        <taxon>Dothideomycetes incertae sedis</taxon>
        <taxon>Peltaster</taxon>
    </lineage>
</organism>
<dbReference type="OrthoDB" id="4095124at2759"/>
<reference evidence="5 6" key="1">
    <citation type="journal article" date="2016" name="Sci. Rep.">
        <title>Peltaster fructicola genome reveals evolution from an invasive phytopathogen to an ectophytic parasite.</title>
        <authorList>
            <person name="Xu C."/>
            <person name="Chen H."/>
            <person name="Gleason M.L."/>
            <person name="Xu J.R."/>
            <person name="Liu H."/>
            <person name="Zhang R."/>
            <person name="Sun G."/>
        </authorList>
    </citation>
    <scope>NUCLEOTIDE SEQUENCE [LARGE SCALE GENOMIC DNA]</scope>
    <source>
        <strain evidence="5 6">LNHT1506</strain>
    </source>
</reference>
<accession>A0A6H0Y2F8</accession>
<name>A0A6H0Y2F8_9PEZI</name>
<keyword evidence="6" id="KW-1185">Reference proteome</keyword>
<dbReference type="GO" id="GO:0006338">
    <property type="term" value="P:chromatin remodeling"/>
    <property type="evidence" value="ECO:0007669"/>
    <property type="project" value="InterPro"/>
</dbReference>
<feature type="region of interest" description="Disordered" evidence="2">
    <location>
        <begin position="243"/>
        <end position="351"/>
    </location>
</feature>
<sequence>MSDNEAHPSMGGKSLETAMLGAGRPPYKSWRKKFRKMRAKFDAVLEENKRLFKEEQKLEGLARRLTEELDGLMEILLDLNQSSALPPDLRFDVALPPSQRAPRDVPPSNILPDNVQPEHANEIMREYINAVQAGRLPALDLHVMREHIQDRLAQQDIRPLPPSQQVDEHIPENPEGHPSFLSAEQEDLYLARLDAAASDPLRPTLDAPQASHQADLTPRELERQMELLNPQSQHNWLRTHSKAQPVVDDDESIADQPTKASKKRPSGKNLARQVMMDRTFREGFSPSEMSGMGEDDHDENAARRRGGGDKDTPYRAKGGRSGGSTKSKRKRTTDEGGAGGGKRMRASEIFD</sequence>
<evidence type="ECO:0000256" key="2">
    <source>
        <dbReference type="SAM" id="MobiDB-lite"/>
    </source>
</evidence>
<dbReference type="Pfam" id="PF14612">
    <property type="entry name" value="Ino80_Iec3"/>
    <property type="match status" value="1"/>
</dbReference>
<evidence type="ECO:0000256" key="1">
    <source>
        <dbReference type="SAM" id="Coils"/>
    </source>
</evidence>
<dbReference type="InterPro" id="IPR055449">
    <property type="entry name" value="Iec3-like_M"/>
</dbReference>
<evidence type="ECO:0000313" key="5">
    <source>
        <dbReference type="EMBL" id="QIX01203.1"/>
    </source>
</evidence>
<dbReference type="AlphaFoldDB" id="A0A6H0Y2F8"/>
<feature type="coiled-coil region" evidence="1">
    <location>
        <begin position="48"/>
        <end position="82"/>
    </location>
</feature>
<dbReference type="GO" id="GO:0031011">
    <property type="term" value="C:Ino80 complex"/>
    <property type="evidence" value="ECO:0007669"/>
    <property type="project" value="InterPro"/>
</dbReference>
<feature type="domain" description="INO80 complex subunit 3 N-terminal" evidence="3">
    <location>
        <begin position="28"/>
        <end position="96"/>
    </location>
</feature>
<evidence type="ECO:0000259" key="3">
    <source>
        <dbReference type="Pfam" id="PF14612"/>
    </source>
</evidence>